<dbReference type="EMBL" id="FLUO01000001">
    <property type="protein sequence ID" value="SBW01294.1"/>
    <property type="molecule type" value="Genomic_DNA"/>
</dbReference>
<evidence type="ECO:0000256" key="6">
    <source>
        <dbReference type="ARBA" id="ARBA00023237"/>
    </source>
</evidence>
<dbReference type="AlphaFoldDB" id="A0A212JPA8"/>
<dbReference type="GO" id="GO:0009427">
    <property type="term" value="C:bacterial-type flagellum basal body, distal rod, L ring"/>
    <property type="evidence" value="ECO:0007669"/>
    <property type="project" value="InterPro"/>
</dbReference>
<evidence type="ECO:0000256" key="1">
    <source>
        <dbReference type="ARBA" id="ARBA00002591"/>
    </source>
</evidence>
<keyword evidence="5 7" id="KW-0975">Bacterial flagellum</keyword>
<evidence type="ECO:0000256" key="8">
    <source>
        <dbReference type="SAM" id="SignalP"/>
    </source>
</evidence>
<evidence type="ECO:0000256" key="4">
    <source>
        <dbReference type="ARBA" id="ARBA00023136"/>
    </source>
</evidence>
<comment type="subcellular location">
    <subcellularLocation>
        <location evidence="7">Cell outer membrane</location>
        <topology evidence="7">Lipid-anchor</topology>
    </subcellularLocation>
    <subcellularLocation>
        <location evidence="7">Bacterial flagellum basal body</location>
    </subcellularLocation>
</comment>
<dbReference type="NCBIfam" id="NF001305">
    <property type="entry name" value="PRK00249.1-5"/>
    <property type="match status" value="1"/>
</dbReference>
<keyword evidence="7" id="KW-0449">Lipoprotein</keyword>
<feature type="signal peptide" evidence="8">
    <location>
        <begin position="1"/>
        <end position="17"/>
    </location>
</feature>
<dbReference type="PRINTS" id="PR01008">
    <property type="entry name" value="FLGLRINGFLGH"/>
</dbReference>
<dbReference type="PANTHER" id="PTHR34933:SF1">
    <property type="entry name" value="FLAGELLAR L-RING PROTEIN"/>
    <property type="match status" value="1"/>
</dbReference>
<evidence type="ECO:0000313" key="9">
    <source>
        <dbReference type="EMBL" id="SBW01294.1"/>
    </source>
</evidence>
<reference evidence="9" key="1">
    <citation type="submission" date="2016-04" db="EMBL/GenBank/DDBJ databases">
        <authorList>
            <person name="Evans L.H."/>
            <person name="Alamgir A."/>
            <person name="Owens N."/>
            <person name="Weber N.D."/>
            <person name="Virtaneva K."/>
            <person name="Barbian K."/>
            <person name="Babar A."/>
            <person name="Rosenke K."/>
        </authorList>
    </citation>
    <scope>NUCLEOTIDE SEQUENCE</scope>
    <source>
        <strain evidence="9">86</strain>
    </source>
</reference>
<keyword evidence="3 7" id="KW-0732">Signal</keyword>
<keyword evidence="6 7" id="KW-0998">Cell outer membrane</keyword>
<organism evidence="9">
    <name type="scientific">uncultured Alphaproteobacteria bacterium</name>
    <dbReference type="NCBI Taxonomy" id="91750"/>
    <lineage>
        <taxon>Bacteria</taxon>
        <taxon>Pseudomonadati</taxon>
        <taxon>Pseudomonadota</taxon>
        <taxon>Alphaproteobacteria</taxon>
        <taxon>environmental samples</taxon>
    </lineage>
</organism>
<keyword evidence="4 7" id="KW-0472">Membrane</keyword>
<dbReference type="PANTHER" id="PTHR34933">
    <property type="entry name" value="FLAGELLAR L-RING PROTEIN"/>
    <property type="match status" value="1"/>
</dbReference>
<feature type="chain" id="PRO_5013143563" description="Flagellar L-ring protein" evidence="8">
    <location>
        <begin position="18"/>
        <end position="252"/>
    </location>
</feature>
<evidence type="ECO:0000256" key="7">
    <source>
        <dbReference type="HAMAP-Rule" id="MF_00415"/>
    </source>
</evidence>
<dbReference type="HAMAP" id="MF_00415">
    <property type="entry name" value="FlgH"/>
    <property type="match status" value="1"/>
</dbReference>
<dbReference type="PROSITE" id="PS51257">
    <property type="entry name" value="PROKAR_LIPOPROTEIN"/>
    <property type="match status" value="1"/>
</dbReference>
<keyword evidence="9" id="KW-0966">Cell projection</keyword>
<name>A0A212JPA8_9PROT</name>
<evidence type="ECO:0000256" key="3">
    <source>
        <dbReference type="ARBA" id="ARBA00022729"/>
    </source>
</evidence>
<keyword evidence="9" id="KW-0282">Flagellum</keyword>
<proteinExistence type="inferred from homology"/>
<dbReference type="Pfam" id="PF02107">
    <property type="entry name" value="FlgH"/>
    <property type="match status" value="1"/>
</dbReference>
<dbReference type="InterPro" id="IPR000527">
    <property type="entry name" value="Flag_Lring"/>
</dbReference>
<comment type="function">
    <text evidence="1 7">Assembles around the rod to form the L-ring and probably protects the motor/basal body from shearing forces during rotation.</text>
</comment>
<gene>
    <name evidence="7 9" type="primary">flgH</name>
    <name evidence="9" type="ORF">KL86APRO_11405</name>
</gene>
<evidence type="ECO:0000256" key="5">
    <source>
        <dbReference type="ARBA" id="ARBA00023143"/>
    </source>
</evidence>
<dbReference type="GO" id="GO:0071973">
    <property type="term" value="P:bacterial-type flagellum-dependent cell motility"/>
    <property type="evidence" value="ECO:0007669"/>
    <property type="project" value="InterPro"/>
</dbReference>
<sequence>MFRIPAFRLALAAVALAALSGCNTLTRLSEIGEEPKLSAIENPTTKSGYQPVTMPMPDPEEPRPMANSLWRPGARAFFKDQRAAKVGDILTVSVAITDSADLSNTTSQGRGGAGESMGFSTLLGLENSVNKVLPNTVDPTSLVGGVTSSRDITGTGSIARTETIKISVAAVVVQVLPNGNLVIAGSQEVRVNYELRQLQVSGVIRREDISSTNTVASQDIAELRVAYGGRGTISDMQTPRYGSQLLDVILPF</sequence>
<accession>A0A212JPA8</accession>
<dbReference type="GO" id="GO:0003774">
    <property type="term" value="F:cytoskeletal motor activity"/>
    <property type="evidence" value="ECO:0007669"/>
    <property type="project" value="InterPro"/>
</dbReference>
<comment type="similarity">
    <text evidence="2 7">Belongs to the FlgH family.</text>
</comment>
<dbReference type="GO" id="GO:0009279">
    <property type="term" value="C:cell outer membrane"/>
    <property type="evidence" value="ECO:0007669"/>
    <property type="project" value="UniProtKB-SubCell"/>
</dbReference>
<comment type="subunit">
    <text evidence="7">The basal body constitutes a major portion of the flagellar organelle and consists of four rings (L,P,S, and M) mounted on a central rod.</text>
</comment>
<evidence type="ECO:0000256" key="2">
    <source>
        <dbReference type="ARBA" id="ARBA00006929"/>
    </source>
</evidence>
<keyword evidence="9" id="KW-0969">Cilium</keyword>
<protein>
    <recommendedName>
        <fullName evidence="7">Flagellar L-ring protein</fullName>
    </recommendedName>
    <alternativeName>
        <fullName evidence="7">Basal body L-ring protein</fullName>
    </alternativeName>
</protein>